<dbReference type="GO" id="GO:0045087">
    <property type="term" value="P:innate immune response"/>
    <property type="evidence" value="ECO:0007007"/>
    <property type="project" value="WormBase"/>
</dbReference>
<feature type="domain" description="CUB-like" evidence="2">
    <location>
        <begin position="20"/>
        <end position="137"/>
    </location>
</feature>
<dbReference type="WormBase" id="C32H11.4">
    <property type="protein sequence ID" value="CE19711"/>
    <property type="gene ID" value="WBGene00007867"/>
</dbReference>
<dbReference type="InterPro" id="IPR056014">
    <property type="entry name" value="DUF7592"/>
</dbReference>
<dbReference type="PANTHER" id="PTHR47155:SF3">
    <property type="entry name" value="CUB-LIKE DOMAIN-CONTAINING PROTEIN"/>
    <property type="match status" value="1"/>
</dbReference>
<dbReference type="Pfam" id="PF24511">
    <property type="entry name" value="DUF7591"/>
    <property type="match status" value="1"/>
</dbReference>
<dbReference type="Proteomes" id="UP000001940">
    <property type="component" value="Chromosome IV"/>
</dbReference>
<gene>
    <name evidence="5 7" type="ORF">C32H11.4</name>
    <name evidence="5" type="ORF">CELE_C32H11.4</name>
</gene>
<dbReference type="InterPro" id="IPR003366">
    <property type="entry name" value="CUB-like_dom"/>
</dbReference>
<dbReference type="RefSeq" id="NP_502466.1">
    <property type="nucleotide sequence ID" value="NM_070065.8"/>
</dbReference>
<evidence type="ECO:0000256" key="1">
    <source>
        <dbReference type="SAM" id="SignalP"/>
    </source>
</evidence>
<dbReference type="Bgee" id="WBGene00007867">
    <property type="expression patterns" value="Expressed in material anatomical entity and 4 other cell types or tissues"/>
</dbReference>
<dbReference type="STRING" id="6239.C32H11.4.1"/>
<dbReference type="GeneID" id="178244"/>
<dbReference type="EMBL" id="BX284604">
    <property type="protein sequence ID" value="CAB05131.1"/>
    <property type="molecule type" value="Genomic_DNA"/>
</dbReference>
<dbReference type="OrthoDB" id="5805298at2759"/>
<dbReference type="KEGG" id="cel:CELE_C32H11.4"/>
<dbReference type="CTD" id="178244"/>
<feature type="domain" description="DUF7592" evidence="4">
    <location>
        <begin position="167"/>
        <end position="225"/>
    </location>
</feature>
<dbReference type="eggNOG" id="ENOG502R0YW">
    <property type="taxonomic scope" value="Eukaryota"/>
</dbReference>
<proteinExistence type="evidence at protein level"/>
<dbReference type="OMA" id="ANTCRIG"/>
<feature type="chain" id="PRO_5004338712" evidence="1">
    <location>
        <begin position="20"/>
        <end position="346"/>
    </location>
</feature>
<organism evidence="5 6">
    <name type="scientific">Caenorhabditis elegans</name>
    <dbReference type="NCBI Taxonomy" id="6239"/>
    <lineage>
        <taxon>Eukaryota</taxon>
        <taxon>Metazoa</taxon>
        <taxon>Ecdysozoa</taxon>
        <taxon>Nematoda</taxon>
        <taxon>Chromadorea</taxon>
        <taxon>Rhabditida</taxon>
        <taxon>Rhabditina</taxon>
        <taxon>Rhabditomorpha</taxon>
        <taxon>Rhabditoidea</taxon>
        <taxon>Rhabditidae</taxon>
        <taxon>Peloderinae</taxon>
        <taxon>Caenorhabditis</taxon>
    </lineage>
</organism>
<reference evidence="5 6" key="1">
    <citation type="journal article" date="1998" name="Science">
        <title>Genome sequence of the nematode C. elegans: a platform for investigating biology.</title>
        <authorList>
            <consortium name="The C. elegans sequencing consortium"/>
            <person name="Sulson J.E."/>
            <person name="Waterston R."/>
        </authorList>
    </citation>
    <scope>NUCLEOTIDE SEQUENCE [LARGE SCALE GENOMIC DNA]</scope>
    <source>
        <strain evidence="5 6">Bristol N2</strain>
    </source>
</reference>
<dbReference type="InParanoid" id="Q9XUH7"/>
<evidence type="ECO:0007829" key="8">
    <source>
        <dbReference type="PeptideAtlas" id="Q9XUH7"/>
    </source>
</evidence>
<keyword evidence="6" id="KW-1185">Reference proteome</keyword>
<feature type="signal peptide" evidence="1">
    <location>
        <begin position="1"/>
        <end position="19"/>
    </location>
</feature>
<dbReference type="PaxDb" id="6239-C32H11.4"/>
<evidence type="ECO:0000313" key="5">
    <source>
        <dbReference type="EMBL" id="CAB05131.1"/>
    </source>
</evidence>
<dbReference type="InterPro" id="IPR056013">
    <property type="entry name" value="DUF7591"/>
</dbReference>
<dbReference type="PeptideAtlas" id="Q9XUH7"/>
<keyword evidence="1" id="KW-0732">Signal</keyword>
<dbReference type="IntAct" id="Q9XUH7">
    <property type="interactions" value="1"/>
</dbReference>
<dbReference type="PIR" id="T19640">
    <property type="entry name" value="T19640"/>
</dbReference>
<dbReference type="FunCoup" id="Q9XUH7">
    <property type="interactions" value="1602"/>
</dbReference>
<evidence type="ECO:0000259" key="4">
    <source>
        <dbReference type="Pfam" id="PF24512"/>
    </source>
</evidence>
<dbReference type="PANTHER" id="PTHR47155">
    <property type="entry name" value="DOWNSTREAM OF DAF-16 (REGULATED BY DAF-16)-RELATED"/>
    <property type="match status" value="1"/>
</dbReference>
<dbReference type="Pfam" id="PF02408">
    <property type="entry name" value="CUB_2"/>
    <property type="match status" value="1"/>
</dbReference>
<dbReference type="HOGENOM" id="CLU_025754_1_0_1"/>
<dbReference type="UCSC" id="C32H11.4">
    <property type="organism name" value="c. elegans"/>
</dbReference>
<evidence type="ECO:0000259" key="3">
    <source>
        <dbReference type="Pfam" id="PF24511"/>
    </source>
</evidence>
<dbReference type="PhylomeDB" id="Q9XUH7"/>
<sequence>MPSLTTFLSVALLASVVSAVGNTCKTGNVVHKPVIDGTPVYFPATWREDKAAPALAKDQSCSWMVTIPQGYYAKLTISGKMGDKHSYFQTVDCTGNVVQTKLETKHPYYFPSPKFTLVVSNEAAATFAFKIEWAPYTTQISYIAGIGMQPHVLNITQDLFAADFSSDKVALFVSPADPNDYYSLRSSLVFEGQDYNGNFVANLYTLYETHQQWVSKGSMVYIVNLEASNKTDILLVQDIQYANFVDYVELNCYGVSTCSASVDGGDGKSAVLSLYASRSNETLVDIKMDPSATMKVYYGSETAFGFDSTYNGSTINSQLPLTFYGEDVTQYVISNGKATLTFNIPQ</sequence>
<evidence type="ECO:0000313" key="6">
    <source>
        <dbReference type="Proteomes" id="UP000001940"/>
    </source>
</evidence>
<keyword evidence="8" id="KW-1267">Proteomics identification</keyword>
<protein>
    <submittedName>
        <fullName evidence="5">CUB-like domain-containing protein</fullName>
    </submittedName>
</protein>
<evidence type="ECO:0000259" key="2">
    <source>
        <dbReference type="Pfam" id="PF02408"/>
    </source>
</evidence>
<evidence type="ECO:0000313" key="7">
    <source>
        <dbReference type="WormBase" id="C32H11.4"/>
    </source>
</evidence>
<accession>Q9XUH7</accession>
<dbReference type="Pfam" id="PF24512">
    <property type="entry name" value="DUF7592"/>
    <property type="match status" value="1"/>
</dbReference>
<name>Q9XUH7_CAEEL</name>
<dbReference type="AGR" id="WB:WBGene00007867"/>
<dbReference type="AlphaFoldDB" id="Q9XUH7"/>
<feature type="domain" description="DUF7591" evidence="3">
    <location>
        <begin position="243"/>
        <end position="343"/>
    </location>
</feature>
<dbReference type="MINT" id="Q9XUH7"/>